<organism evidence="2 3">
    <name type="scientific">Plasmodium malariae</name>
    <dbReference type="NCBI Taxonomy" id="5858"/>
    <lineage>
        <taxon>Eukaryota</taxon>
        <taxon>Sar</taxon>
        <taxon>Alveolata</taxon>
        <taxon>Apicomplexa</taxon>
        <taxon>Aconoidasida</taxon>
        <taxon>Haemosporida</taxon>
        <taxon>Plasmodiidae</taxon>
        <taxon>Plasmodium</taxon>
        <taxon>Plasmodium (Plasmodium)</taxon>
    </lineage>
</organism>
<dbReference type="Proteomes" id="UP000219813">
    <property type="component" value="Chromosome 11"/>
</dbReference>
<gene>
    <name evidence="2" type="primary">PmUG01_11062500</name>
    <name evidence="2" type="ORF">PMUG01_11062500</name>
</gene>
<dbReference type="OrthoDB" id="385410at2759"/>
<evidence type="ECO:0000256" key="1">
    <source>
        <dbReference type="SAM" id="Phobius"/>
    </source>
</evidence>
<keyword evidence="1" id="KW-1133">Transmembrane helix</keyword>
<sequence length="876" mass="100685">MRVYNIDNTIVPGIGINKRLNSFFVNILKKIIRKDCTFGSICGRTLCVHYGETEYFLRPTEELKRLRENFTSNYNTKKLELKDSHNILYRNNLKNHSMLKKRKNMLHRPNITDINLEKYHNFISVDKPFIDSKLKGNKKVIVDNKPLKTESTLRKLRENLLNNPFIRDLMLKELDNILLGNEFNTENVLKELNNNILSNTKVGLSELNMLEKIVLNNKLLKESKIKELKSILLNNKALTESQLLELKLLVSDIISDNSNLKVNTQSRYIDILNKSFINRHYRLPKIRDTLMSRDLNKKNILLHEDDSLKKIDITKDYLSPKDTPTESIPVTNNKELLQKKNSISEIDIINECLSDKDVSTEETDVTDKKELLQKDNAISEINNTKENLSQREIPPKNISVANKKELLQKKFSLSEIDTIEECLSYKDISIEETDVTNKKELLLKKDSIREIDNTKENVFPKEKKYTIDIHMNDGKKEYALQKEKNYIINIHMSKGKKENILPKGKKYIMDITMIDKEKEKELPEEKKYIIDLHMSDGIKKDELSQKNYTSCKNKKKKEKHVPKKKAWNIDLFMSKKWKKKKLFKEKKWHINIFMNDRSRNIELIRDINPLNIIDVTVKDPLYEVMEDYLFESVLEANVKKEPNKIKSFLKKTAIYCAPVIAACIALPLLTVYYINAAATDIITEAVSAGISEGLSELSSCTFSAITGSIIPALGHLPSLTVPAFKAISNTISSPVESLWGGLFSFASNVMDAFSEAAKQSDGGVSTFLNGFRTGARNVANCAFTTVPNKAYSAGVSAGVKNAIMRTVFPSLIAISVLIIFLGIYKLLLYLGKKGKLNFLNNYKKKVLSSLEKIKFHNRINIWKKSRHKNFLHLYDE</sequence>
<dbReference type="VEuPathDB" id="PlasmoDB:PmUG01_11062500"/>
<dbReference type="AlphaFoldDB" id="A0A1D3SPP6"/>
<evidence type="ECO:0000313" key="2">
    <source>
        <dbReference type="EMBL" id="SCO93373.1"/>
    </source>
</evidence>
<feature type="transmembrane region" description="Helical" evidence="1">
    <location>
        <begin position="653"/>
        <end position="674"/>
    </location>
</feature>
<dbReference type="EMBL" id="LT594632">
    <property type="protein sequence ID" value="SCO93373.1"/>
    <property type="molecule type" value="Genomic_DNA"/>
</dbReference>
<accession>A0A1D3SPP6</accession>
<dbReference type="RefSeq" id="XP_028862803.1">
    <property type="nucleotide sequence ID" value="XM_029006300.1"/>
</dbReference>
<name>A0A1D3SPP6_PLAMA</name>
<dbReference type="GeneID" id="39870088"/>
<evidence type="ECO:0000313" key="3">
    <source>
        <dbReference type="Proteomes" id="UP000219813"/>
    </source>
</evidence>
<proteinExistence type="predicted"/>
<keyword evidence="1" id="KW-0812">Transmembrane</keyword>
<keyword evidence="3" id="KW-1185">Reference proteome</keyword>
<dbReference type="KEGG" id="pmal:PMUG01_11062500"/>
<dbReference type="OMA" id="VIEIFME"/>
<feature type="transmembrane region" description="Helical" evidence="1">
    <location>
        <begin position="807"/>
        <end position="830"/>
    </location>
</feature>
<keyword evidence="1" id="KW-0472">Membrane</keyword>
<reference evidence="2 3" key="1">
    <citation type="submission" date="2016-06" db="EMBL/GenBank/DDBJ databases">
        <authorList>
            <consortium name="Pathogen Informatics"/>
        </authorList>
    </citation>
    <scope>NUCLEOTIDE SEQUENCE [LARGE SCALE GENOMIC DNA]</scope>
</reference>
<protein>
    <submittedName>
        <fullName evidence="2">Uncharacterized protein</fullName>
    </submittedName>
</protein>